<dbReference type="Proteomes" id="UP000299102">
    <property type="component" value="Unassembled WGS sequence"/>
</dbReference>
<proteinExistence type="predicted"/>
<evidence type="ECO:0000256" key="1">
    <source>
        <dbReference type="SAM" id="MobiDB-lite"/>
    </source>
</evidence>
<gene>
    <name evidence="2" type="ORF">EVAR_91655_1</name>
</gene>
<comment type="caution">
    <text evidence="2">The sequence shown here is derived from an EMBL/GenBank/DDBJ whole genome shotgun (WGS) entry which is preliminary data.</text>
</comment>
<sequence>MESLWGHIYRVIRKQEKPGGYPTSNRLGPSIKSKQVGDPGETFFPDDRVDTDDPYHTESWDTRAWKVAAIKVIQKPGKDYARPKSYRPIGLLCAGQNSGKDAGRAPQWHNAKLQATYGFTPQPDGGCPL</sequence>
<evidence type="ECO:0000313" key="2">
    <source>
        <dbReference type="EMBL" id="GBP82530.1"/>
    </source>
</evidence>
<keyword evidence="3" id="KW-1185">Reference proteome</keyword>
<evidence type="ECO:0000313" key="3">
    <source>
        <dbReference type="Proteomes" id="UP000299102"/>
    </source>
</evidence>
<dbReference type="OrthoDB" id="411871at2759"/>
<organism evidence="2 3">
    <name type="scientific">Eumeta variegata</name>
    <name type="common">Bagworm moth</name>
    <name type="synonym">Eumeta japonica</name>
    <dbReference type="NCBI Taxonomy" id="151549"/>
    <lineage>
        <taxon>Eukaryota</taxon>
        <taxon>Metazoa</taxon>
        <taxon>Ecdysozoa</taxon>
        <taxon>Arthropoda</taxon>
        <taxon>Hexapoda</taxon>
        <taxon>Insecta</taxon>
        <taxon>Pterygota</taxon>
        <taxon>Neoptera</taxon>
        <taxon>Endopterygota</taxon>
        <taxon>Lepidoptera</taxon>
        <taxon>Glossata</taxon>
        <taxon>Ditrysia</taxon>
        <taxon>Tineoidea</taxon>
        <taxon>Psychidae</taxon>
        <taxon>Oiketicinae</taxon>
        <taxon>Eumeta</taxon>
    </lineage>
</organism>
<protein>
    <submittedName>
        <fullName evidence="2">Uncharacterized protein</fullName>
    </submittedName>
</protein>
<name>A0A4C1Z4G4_EUMVA</name>
<reference evidence="2 3" key="1">
    <citation type="journal article" date="2019" name="Commun. Biol.">
        <title>The bagworm genome reveals a unique fibroin gene that provides high tensile strength.</title>
        <authorList>
            <person name="Kono N."/>
            <person name="Nakamura H."/>
            <person name="Ohtoshi R."/>
            <person name="Tomita M."/>
            <person name="Numata K."/>
            <person name="Arakawa K."/>
        </authorList>
    </citation>
    <scope>NUCLEOTIDE SEQUENCE [LARGE SCALE GENOMIC DNA]</scope>
</reference>
<feature type="region of interest" description="Disordered" evidence="1">
    <location>
        <begin position="16"/>
        <end position="55"/>
    </location>
</feature>
<feature type="compositionally biased region" description="Basic and acidic residues" evidence="1">
    <location>
        <begin position="45"/>
        <end position="55"/>
    </location>
</feature>
<dbReference type="EMBL" id="BGZK01001570">
    <property type="protein sequence ID" value="GBP82530.1"/>
    <property type="molecule type" value="Genomic_DNA"/>
</dbReference>
<dbReference type="AlphaFoldDB" id="A0A4C1Z4G4"/>
<accession>A0A4C1Z4G4</accession>